<dbReference type="Gene3D" id="3.90.550.10">
    <property type="entry name" value="Spore Coat Polysaccharide Biosynthesis Protein SpsA, Chain A"/>
    <property type="match status" value="1"/>
</dbReference>
<keyword evidence="2" id="KW-0328">Glycosyltransferase</keyword>
<sequence>MGGVMSVLPDHIQVIAKTPKLRFDEVEVVVTLPTFRRPEHVIRTLDTLNAQVTSRRFAVVVIENEAEDREGAKVAAPQFEAGKYNGMLIVESHRGNCNAYNAGWLTATTYFPNFKYVIVIDDDELADPAWIENMVATAERYNASLVGGPQYPIFEKPGSEKWARHPVFLPHYSKTGPVPIIYSSGNLLIARPVLEAIGYPFMDLKFNFTGGGDSDFINRSRAKGFTIAWCNEGIVRETIPARRLESDWITARGLRNGVLSTLIEQRQRKDEPLGQVRVFLKSLALLAYSPIKALRRGIAARFVPVGTYFIHIGLGRVMAHFGYLNEQYRNPDKN</sequence>
<organism evidence="5 6">
    <name type="scientific">Brucella intermedia LMG 3301</name>
    <dbReference type="NCBI Taxonomy" id="641118"/>
    <lineage>
        <taxon>Bacteria</taxon>
        <taxon>Pseudomonadati</taxon>
        <taxon>Pseudomonadota</taxon>
        <taxon>Alphaproteobacteria</taxon>
        <taxon>Hyphomicrobiales</taxon>
        <taxon>Brucellaceae</taxon>
        <taxon>Brucella/Ochrobactrum group</taxon>
        <taxon>Brucella</taxon>
    </lineage>
</organism>
<dbReference type="InterPro" id="IPR001173">
    <property type="entry name" value="Glyco_trans_2-like"/>
</dbReference>
<dbReference type="AlphaFoldDB" id="C4WP27"/>
<proteinExistence type="inferred from homology"/>
<dbReference type="Proteomes" id="UP000004386">
    <property type="component" value="Unassembled WGS sequence"/>
</dbReference>
<feature type="domain" description="Glycosyltransferase 2-like" evidence="4">
    <location>
        <begin position="30"/>
        <end position="172"/>
    </location>
</feature>
<comment type="caution">
    <text evidence="5">The sequence shown here is derived from an EMBL/GenBank/DDBJ whole genome shotgun (WGS) entry which is preliminary data.</text>
</comment>
<dbReference type="SUPFAM" id="SSF53448">
    <property type="entry name" value="Nucleotide-diphospho-sugar transferases"/>
    <property type="match status" value="1"/>
</dbReference>
<evidence type="ECO:0000256" key="2">
    <source>
        <dbReference type="ARBA" id="ARBA00022676"/>
    </source>
</evidence>
<evidence type="ECO:0000313" key="6">
    <source>
        <dbReference type="Proteomes" id="UP000004386"/>
    </source>
</evidence>
<comment type="similarity">
    <text evidence="1">Belongs to the glycosyltransferase 2 family.</text>
</comment>
<evidence type="ECO:0000313" key="5">
    <source>
        <dbReference type="EMBL" id="EEQ94100.1"/>
    </source>
</evidence>
<dbReference type="PANTHER" id="PTHR43179">
    <property type="entry name" value="RHAMNOSYLTRANSFERASE WBBL"/>
    <property type="match status" value="1"/>
</dbReference>
<dbReference type="HOGENOM" id="CLU_025996_3_1_5"/>
<reference evidence="5 6" key="1">
    <citation type="submission" date="2009-05" db="EMBL/GenBank/DDBJ databases">
        <authorList>
            <person name="Setubal J.C."/>
            <person name="Boyle S."/>
            <person name="Crasta O.R."/>
            <person name="Gillespie J.J."/>
            <person name="Kenyon R.W."/>
            <person name="Lu J."/>
            <person name="Mane S."/>
            <person name="Nagrani S."/>
            <person name="Shallom J.M."/>
            <person name="Shallom S."/>
            <person name="Shukla M."/>
            <person name="Snyder E.E."/>
            <person name="Sobral B.W."/>
            <person name="Wattam A.R."/>
            <person name="Will R."/>
            <person name="Williams K."/>
            <person name="Yoo H."/>
            <person name="Munk C."/>
            <person name="Tapia R."/>
            <person name="Green L."/>
            <person name="Rogers Y."/>
            <person name="Detter J.C."/>
            <person name="Bruce D."/>
            <person name="Brettin T.S."/>
            <person name="Tsolis R."/>
        </authorList>
    </citation>
    <scope>NUCLEOTIDE SEQUENCE [LARGE SCALE GENOMIC DNA]</scope>
    <source>
        <strain evidence="5 6">LMG 3301</strain>
    </source>
</reference>
<accession>C4WP27</accession>
<dbReference type="CDD" id="cd00761">
    <property type="entry name" value="Glyco_tranf_GTA_type"/>
    <property type="match status" value="1"/>
</dbReference>
<dbReference type="Pfam" id="PF00535">
    <property type="entry name" value="Glycos_transf_2"/>
    <property type="match status" value="1"/>
</dbReference>
<evidence type="ECO:0000259" key="4">
    <source>
        <dbReference type="Pfam" id="PF00535"/>
    </source>
</evidence>
<evidence type="ECO:0000256" key="1">
    <source>
        <dbReference type="ARBA" id="ARBA00006739"/>
    </source>
</evidence>
<name>C4WP27_9HYPH</name>
<evidence type="ECO:0000256" key="3">
    <source>
        <dbReference type="ARBA" id="ARBA00022679"/>
    </source>
</evidence>
<dbReference type="GO" id="GO:0016757">
    <property type="term" value="F:glycosyltransferase activity"/>
    <property type="evidence" value="ECO:0007669"/>
    <property type="project" value="UniProtKB-KW"/>
</dbReference>
<dbReference type="InterPro" id="IPR029044">
    <property type="entry name" value="Nucleotide-diphossugar_trans"/>
</dbReference>
<gene>
    <name evidence="5" type="ORF">OINT_2001314</name>
</gene>
<protein>
    <submittedName>
        <fullName evidence="5">Glycosyl transferase family protein</fullName>
    </submittedName>
</protein>
<dbReference type="PANTHER" id="PTHR43179:SF12">
    <property type="entry name" value="GALACTOFURANOSYLTRANSFERASE GLFT2"/>
    <property type="match status" value="1"/>
</dbReference>
<keyword evidence="3 5" id="KW-0808">Transferase</keyword>
<dbReference type="EMBL" id="ACQA01000002">
    <property type="protein sequence ID" value="EEQ94100.1"/>
    <property type="molecule type" value="Genomic_DNA"/>
</dbReference>